<dbReference type="EMBL" id="FOLO01000007">
    <property type="protein sequence ID" value="SFC32442.1"/>
    <property type="molecule type" value="Genomic_DNA"/>
</dbReference>
<dbReference type="InterPro" id="IPR012379">
    <property type="entry name" value="LytTR_MHYE"/>
</dbReference>
<dbReference type="STRING" id="1123010.SAMN02745724_01427"/>
<dbReference type="Proteomes" id="UP000198862">
    <property type="component" value="Unassembled WGS sequence"/>
</dbReference>
<keyword evidence="5" id="KW-1185">Reference proteome</keyword>
<dbReference type="AlphaFoldDB" id="A0A1I1I9L2"/>
<name>A0A1I1I9L2_9GAMM</name>
<dbReference type="OrthoDB" id="9781059at2"/>
<evidence type="ECO:0000313" key="5">
    <source>
        <dbReference type="Proteomes" id="UP000198862"/>
    </source>
</evidence>
<evidence type="ECO:0000259" key="3">
    <source>
        <dbReference type="PROSITE" id="PS50930"/>
    </source>
</evidence>
<dbReference type="PROSITE" id="PS50930">
    <property type="entry name" value="HTH_LYTTR"/>
    <property type="match status" value="1"/>
</dbReference>
<feature type="transmembrane region" description="Helical" evidence="2">
    <location>
        <begin position="86"/>
        <end position="107"/>
    </location>
</feature>
<dbReference type="InterPro" id="IPR046947">
    <property type="entry name" value="LytR-like"/>
</dbReference>
<reference evidence="4 5" key="1">
    <citation type="submission" date="2016-10" db="EMBL/GenBank/DDBJ databases">
        <authorList>
            <person name="de Groot N.N."/>
        </authorList>
    </citation>
    <scope>NUCLEOTIDE SEQUENCE [LARGE SCALE GENOMIC DNA]</scope>
    <source>
        <strain evidence="4 5">DSM 6059</strain>
    </source>
</reference>
<dbReference type="Pfam" id="PF04397">
    <property type="entry name" value="LytTR"/>
    <property type="match status" value="1"/>
</dbReference>
<dbReference type="SMART" id="SM00850">
    <property type="entry name" value="LytTR"/>
    <property type="match status" value="1"/>
</dbReference>
<feature type="transmembrane region" description="Helical" evidence="2">
    <location>
        <begin position="54"/>
        <end position="74"/>
    </location>
</feature>
<dbReference type="GO" id="GO:0003677">
    <property type="term" value="F:DNA binding"/>
    <property type="evidence" value="ECO:0007669"/>
    <property type="project" value="InterPro"/>
</dbReference>
<dbReference type="InterPro" id="IPR007492">
    <property type="entry name" value="LytTR_DNA-bd_dom"/>
</dbReference>
<keyword evidence="2" id="KW-0472">Membrane</keyword>
<accession>A0A1I1I9L2</accession>
<keyword evidence="2" id="KW-0812">Transmembrane</keyword>
<evidence type="ECO:0000256" key="2">
    <source>
        <dbReference type="SAM" id="Phobius"/>
    </source>
</evidence>
<organism evidence="4 5">
    <name type="scientific">Pseudoalteromonas denitrificans DSM 6059</name>
    <dbReference type="NCBI Taxonomy" id="1123010"/>
    <lineage>
        <taxon>Bacteria</taxon>
        <taxon>Pseudomonadati</taxon>
        <taxon>Pseudomonadota</taxon>
        <taxon>Gammaproteobacteria</taxon>
        <taxon>Alteromonadales</taxon>
        <taxon>Pseudoalteromonadaceae</taxon>
        <taxon>Pseudoalteromonas</taxon>
    </lineage>
</organism>
<dbReference type="PANTHER" id="PTHR37299:SF1">
    <property type="entry name" value="STAGE 0 SPORULATION PROTEIN A HOMOLOG"/>
    <property type="match status" value="1"/>
</dbReference>
<dbReference type="RefSeq" id="WP_091982263.1">
    <property type="nucleotide sequence ID" value="NZ_FOLO01000007.1"/>
</dbReference>
<keyword evidence="2" id="KW-1133">Transmembrane helix</keyword>
<evidence type="ECO:0000256" key="1">
    <source>
        <dbReference type="ARBA" id="ARBA00023012"/>
    </source>
</evidence>
<feature type="transmembrane region" description="Helical" evidence="2">
    <location>
        <begin position="12"/>
        <end position="34"/>
    </location>
</feature>
<sequence>MNKLKHFQQYKLCYEITFICLYFLINNTLLATSVVMEAKRQGPQLPFQLWEPFVWEYSSALSTIFLFPFIVFLLKKCPFNWQQIKRSIFIYFLASVAFSLMHVGVMVSLREAVYFFMAGDYSFGDLWFELLYEFRKDLWSFIFFIAVIKVYDFIIVQLQGEANPVANGENEPVTPNVERLLVKKLGKEFIIKIEDIQWLESSGNYVNLHINERIYPMRATLTGLIDQLTQKGFCRIHRSHAIKLDMIESITPLSSGDSEVKLTTGKVLMLSRRYKDSFKASLS</sequence>
<dbReference type="PIRSF" id="PIRSF031767">
    <property type="entry name" value="MHYE_LytTR"/>
    <property type="match status" value="1"/>
</dbReference>
<protein>
    <submittedName>
        <fullName evidence="4">Transcriptional regulator, LytTR family</fullName>
    </submittedName>
</protein>
<dbReference type="GO" id="GO:0000156">
    <property type="term" value="F:phosphorelay response regulator activity"/>
    <property type="evidence" value="ECO:0007669"/>
    <property type="project" value="InterPro"/>
</dbReference>
<feature type="domain" description="HTH LytTR-type" evidence="3">
    <location>
        <begin position="180"/>
        <end position="283"/>
    </location>
</feature>
<evidence type="ECO:0000313" key="4">
    <source>
        <dbReference type="EMBL" id="SFC32442.1"/>
    </source>
</evidence>
<keyword evidence="1" id="KW-0902">Two-component regulatory system</keyword>
<dbReference type="PANTHER" id="PTHR37299">
    <property type="entry name" value="TRANSCRIPTIONAL REGULATOR-RELATED"/>
    <property type="match status" value="1"/>
</dbReference>
<gene>
    <name evidence="4" type="ORF">SAMN02745724_01427</name>
</gene>
<proteinExistence type="predicted"/>
<dbReference type="Gene3D" id="2.40.50.1020">
    <property type="entry name" value="LytTr DNA-binding domain"/>
    <property type="match status" value="1"/>
</dbReference>